<dbReference type="GO" id="GO:0008932">
    <property type="term" value="F:lytic endotransglycosylase activity"/>
    <property type="evidence" value="ECO:0007669"/>
    <property type="project" value="TreeGrafter"/>
</dbReference>
<dbReference type="PANTHER" id="PTHR33734">
    <property type="entry name" value="LYSM DOMAIN-CONTAINING GPI-ANCHORED PROTEIN 2"/>
    <property type="match status" value="1"/>
</dbReference>
<dbReference type="AlphaFoldDB" id="A0A6J6JCR5"/>
<dbReference type="InterPro" id="IPR018392">
    <property type="entry name" value="LysM"/>
</dbReference>
<evidence type="ECO:0000256" key="1">
    <source>
        <dbReference type="SAM" id="MobiDB-lite"/>
    </source>
</evidence>
<dbReference type="CDD" id="cd00118">
    <property type="entry name" value="LysM"/>
    <property type="match status" value="1"/>
</dbReference>
<feature type="compositionally biased region" description="Low complexity" evidence="1">
    <location>
        <begin position="788"/>
        <end position="845"/>
    </location>
</feature>
<accession>A0A6J6JCR5</accession>
<protein>
    <submittedName>
        <fullName evidence="3">Unannotated protein</fullName>
    </submittedName>
</protein>
<sequence length="889" mass="93674">MIFRGLNKLIGLAASALLAFIGVTALDVTAPSASAADASRFDPGLIISDSVFYDFGTMKVSDIQRFLESKVPTCKAKSGDPTCLKNYVEDIVEKPGEDGKCLPMAAKPAQTAAQIIYEVARACSINPKVLLVTLQKEQGLIQSVNPTPYMYKAAMGFGCPDSDPAICGKVHSGLFNQLYKAAGQLQWYGDPRGSFTYMKVGRTSNVRYSPNASCGTKPVLIKSIATTALYYYTPYTPNDAALKNLYGTGDSCSAYGNRNFWRFYTDWFGSTIGGGFLLKSATSGTYLIVDNNKYLVTDLDLLAAISPLGPVGTISQEYLNSFVDSGELSRVVKSVTGQYYFVEGGKKFTFSSCDLVAQFALDCAKAVQLTASQLAAFANGGSMTTYVPGDGSSTFLIKDGTKREVLDQASVQAAGLALPALSSVPVKAFKSLPWGEPIAKNNSLITNRTTGAKALIVGGKYYELNARTATDIDFSQWFGLSSGTLSSEGVSVINSLTPVRTIAANSNGQAYLLGPTGKRKIANVEAISLIAPALADAIFDVIPNTNQEPLTAPVLAKTADDPMVYLIRAAQRRLTISAADRLKFGLTSTAIETVPASAFDQITLADAVIAPGAFVKANNAATTYLIDGFNRALVVSTASQAKTLGLTKPRALKPEYLKAYNKKANADGVKFSCEAEVLIPVGGKFFSVHPVDASAYPGAITALDPLTCAQLPRATTQLGRFIRTADKQIWLVAGGKKRSIATTAQYLALKGERYPLIAVDEAFSARLPIGAKAPAVLGGTVIGPETPSPTASPTATPTATPTPSATPTKSPTPTPTVTKSPTPTPTVTKSPAPTPTPTATSKPSSYTVVSGDTLTKIATRFGVTQAALMAANKITNPNSIQLGQKLVIP</sequence>
<name>A0A6J6JCR5_9ZZZZ</name>
<dbReference type="SUPFAM" id="SSF54106">
    <property type="entry name" value="LysM domain"/>
    <property type="match status" value="1"/>
</dbReference>
<dbReference type="PANTHER" id="PTHR33734:SF22">
    <property type="entry name" value="MEMBRANE-BOUND LYTIC MUREIN TRANSGLYCOSYLASE D"/>
    <property type="match status" value="1"/>
</dbReference>
<dbReference type="EMBL" id="CAEZVN010000064">
    <property type="protein sequence ID" value="CAB4634445.1"/>
    <property type="molecule type" value="Genomic_DNA"/>
</dbReference>
<organism evidence="3">
    <name type="scientific">freshwater metagenome</name>
    <dbReference type="NCBI Taxonomy" id="449393"/>
    <lineage>
        <taxon>unclassified sequences</taxon>
        <taxon>metagenomes</taxon>
        <taxon>ecological metagenomes</taxon>
    </lineage>
</organism>
<dbReference type="Gene3D" id="3.10.350.10">
    <property type="entry name" value="LysM domain"/>
    <property type="match status" value="1"/>
</dbReference>
<proteinExistence type="predicted"/>
<dbReference type="PROSITE" id="PS51782">
    <property type="entry name" value="LYSM"/>
    <property type="match status" value="1"/>
</dbReference>
<feature type="region of interest" description="Disordered" evidence="1">
    <location>
        <begin position="780"/>
        <end position="847"/>
    </location>
</feature>
<feature type="domain" description="LysM" evidence="2">
    <location>
        <begin position="844"/>
        <end position="888"/>
    </location>
</feature>
<gene>
    <name evidence="3" type="ORF">UFOPK2001_00744</name>
</gene>
<reference evidence="3" key="1">
    <citation type="submission" date="2020-05" db="EMBL/GenBank/DDBJ databases">
        <authorList>
            <person name="Chiriac C."/>
            <person name="Salcher M."/>
            <person name="Ghai R."/>
            <person name="Kavagutti S V."/>
        </authorList>
    </citation>
    <scope>NUCLEOTIDE SEQUENCE</scope>
</reference>
<dbReference type="SMART" id="SM00257">
    <property type="entry name" value="LysM"/>
    <property type="match status" value="1"/>
</dbReference>
<evidence type="ECO:0000313" key="3">
    <source>
        <dbReference type="EMBL" id="CAB4634445.1"/>
    </source>
</evidence>
<dbReference type="Pfam" id="PF01476">
    <property type="entry name" value="LysM"/>
    <property type="match status" value="1"/>
</dbReference>
<evidence type="ECO:0000259" key="2">
    <source>
        <dbReference type="PROSITE" id="PS51782"/>
    </source>
</evidence>
<dbReference type="InterPro" id="IPR036779">
    <property type="entry name" value="LysM_dom_sf"/>
</dbReference>